<feature type="transmembrane region" description="Helical" evidence="6">
    <location>
        <begin position="215"/>
        <end position="235"/>
    </location>
</feature>
<evidence type="ECO:0000256" key="5">
    <source>
        <dbReference type="SAM" id="MobiDB-lite"/>
    </source>
</evidence>
<dbReference type="GO" id="GO:0015134">
    <property type="term" value="F:hexuronate transmembrane transporter activity"/>
    <property type="evidence" value="ECO:0007669"/>
    <property type="project" value="TreeGrafter"/>
</dbReference>
<feature type="domain" description="Major facilitator superfamily (MFS) profile" evidence="7">
    <location>
        <begin position="85"/>
        <end position="479"/>
    </location>
</feature>
<feature type="transmembrane region" description="Helical" evidence="6">
    <location>
        <begin position="124"/>
        <end position="143"/>
    </location>
</feature>
<keyword evidence="3 6" id="KW-1133">Transmembrane helix</keyword>
<accession>A0A2W5NXY1</accession>
<keyword evidence="2 6" id="KW-0812">Transmembrane</keyword>
<dbReference type="SUPFAM" id="SSF103473">
    <property type="entry name" value="MFS general substrate transporter"/>
    <property type="match status" value="1"/>
</dbReference>
<feature type="transmembrane region" description="Helical" evidence="6">
    <location>
        <begin position="424"/>
        <end position="447"/>
    </location>
</feature>
<proteinExistence type="predicted"/>
<protein>
    <submittedName>
        <fullName evidence="8">MFS transporter</fullName>
    </submittedName>
</protein>
<gene>
    <name evidence="8" type="ORF">DI544_14285</name>
</gene>
<feature type="transmembrane region" description="Helical" evidence="6">
    <location>
        <begin position="393"/>
        <end position="412"/>
    </location>
</feature>
<feature type="transmembrane region" description="Helical" evidence="6">
    <location>
        <begin position="84"/>
        <end position="104"/>
    </location>
</feature>
<evidence type="ECO:0000256" key="1">
    <source>
        <dbReference type="ARBA" id="ARBA00004141"/>
    </source>
</evidence>
<name>A0A2W5NXY1_9SPHN</name>
<dbReference type="InterPro" id="IPR036259">
    <property type="entry name" value="MFS_trans_sf"/>
</dbReference>
<feature type="transmembrane region" description="Helical" evidence="6">
    <location>
        <begin position="333"/>
        <end position="355"/>
    </location>
</feature>
<dbReference type="InterPro" id="IPR011701">
    <property type="entry name" value="MFS"/>
</dbReference>
<evidence type="ECO:0000256" key="3">
    <source>
        <dbReference type="ARBA" id="ARBA00022989"/>
    </source>
</evidence>
<dbReference type="EMBL" id="QFQI01000017">
    <property type="protein sequence ID" value="PZQ58451.1"/>
    <property type="molecule type" value="Genomic_DNA"/>
</dbReference>
<evidence type="ECO:0000259" key="7">
    <source>
        <dbReference type="PROSITE" id="PS50850"/>
    </source>
</evidence>
<organism evidence="8 9">
    <name type="scientific">Sphingomonas taxi</name>
    <dbReference type="NCBI Taxonomy" id="1549858"/>
    <lineage>
        <taxon>Bacteria</taxon>
        <taxon>Pseudomonadati</taxon>
        <taxon>Pseudomonadota</taxon>
        <taxon>Alphaproteobacteria</taxon>
        <taxon>Sphingomonadales</taxon>
        <taxon>Sphingomonadaceae</taxon>
        <taxon>Sphingomonas</taxon>
    </lineage>
</organism>
<feature type="region of interest" description="Disordered" evidence="5">
    <location>
        <begin position="1"/>
        <end position="66"/>
    </location>
</feature>
<comment type="subcellular location">
    <subcellularLocation>
        <location evidence="1">Membrane</location>
        <topology evidence="1">Multi-pass membrane protein</topology>
    </subcellularLocation>
</comment>
<feature type="transmembrane region" description="Helical" evidence="6">
    <location>
        <begin position="241"/>
        <end position="258"/>
    </location>
</feature>
<evidence type="ECO:0000256" key="6">
    <source>
        <dbReference type="SAM" id="Phobius"/>
    </source>
</evidence>
<evidence type="ECO:0000313" key="9">
    <source>
        <dbReference type="Proteomes" id="UP000249229"/>
    </source>
</evidence>
<comment type="caution">
    <text evidence="8">The sequence shown here is derived from an EMBL/GenBank/DDBJ whole genome shotgun (WGS) entry which is preliminary data.</text>
</comment>
<sequence>MDRDRPGALGLRRGDRRRSRSGAGQAERLSRRGDRRLHPVGLPACGGGRSVRAPRPAAPRPRPADGLTRVARTLAGVGTARRGLLFALVITAGVLNLVDRQIIAVLKPQIALDLGWSDDDYGTLAAWFQAGAATGFLFTGWIADRLGVKWANPVGVAAWSVAALLHGWAHSVTQFVMVRVALGATEAMGTPTATKTVAVVLPPAWRSTGFGVSNAASSLGAILAPLAIPAAALLFGWRGTFAAAGVVGLAWALAWLVATRGLTFDQARGGGDDAAGADTQVDYGPILAERRTWAVAGAKVLSDATWWLLLFWLPDFFHRQFGLAGVALGVPLAIAYGGAAVGSLLGGAVSTRLLARGHGVNAVRKGIMLAAALCVVPIPLALTTHAYPLAVGLMALALAGHQAFSTNLFALIADVVPQHKVGRVTAFGSFSGNVGGVVISKVAGLLLAAGFGYLPLLLFAGASYLGALGWIHLLLPRIEGKGERPALVMRH</sequence>
<dbReference type="Gene3D" id="1.20.1250.20">
    <property type="entry name" value="MFS general substrate transporter like domains"/>
    <property type="match status" value="2"/>
</dbReference>
<keyword evidence="4 6" id="KW-0472">Membrane</keyword>
<evidence type="ECO:0000313" key="8">
    <source>
        <dbReference type="EMBL" id="PZQ58451.1"/>
    </source>
</evidence>
<dbReference type="PANTHER" id="PTHR11662:SF285">
    <property type="entry name" value="HEXURONATE TRANSPORTER"/>
    <property type="match status" value="1"/>
</dbReference>
<dbReference type="Proteomes" id="UP000249229">
    <property type="component" value="Unassembled WGS sequence"/>
</dbReference>
<dbReference type="GO" id="GO:0016020">
    <property type="term" value="C:membrane"/>
    <property type="evidence" value="ECO:0007669"/>
    <property type="project" value="UniProtKB-SubCell"/>
</dbReference>
<dbReference type="AlphaFoldDB" id="A0A2W5NXY1"/>
<feature type="transmembrane region" description="Helical" evidence="6">
    <location>
        <begin position="367"/>
        <end position="387"/>
    </location>
</feature>
<reference evidence="8 9" key="1">
    <citation type="submission" date="2017-08" db="EMBL/GenBank/DDBJ databases">
        <title>Infants hospitalized years apart are colonized by the same room-sourced microbial strains.</title>
        <authorList>
            <person name="Brooks B."/>
            <person name="Olm M.R."/>
            <person name="Firek B.A."/>
            <person name="Baker R."/>
            <person name="Thomas B.C."/>
            <person name="Morowitz M.J."/>
            <person name="Banfield J.F."/>
        </authorList>
    </citation>
    <scope>NUCLEOTIDE SEQUENCE [LARGE SCALE GENOMIC DNA]</scope>
    <source>
        <strain evidence="8">S2_005_001_R1_22</strain>
    </source>
</reference>
<dbReference type="Pfam" id="PF07690">
    <property type="entry name" value="MFS_1"/>
    <property type="match status" value="1"/>
</dbReference>
<evidence type="ECO:0000256" key="2">
    <source>
        <dbReference type="ARBA" id="ARBA00022692"/>
    </source>
</evidence>
<dbReference type="InterPro" id="IPR020846">
    <property type="entry name" value="MFS_dom"/>
</dbReference>
<evidence type="ECO:0000256" key="4">
    <source>
        <dbReference type="ARBA" id="ARBA00023136"/>
    </source>
</evidence>
<feature type="transmembrane region" description="Helical" evidence="6">
    <location>
        <begin position="453"/>
        <end position="475"/>
    </location>
</feature>
<dbReference type="PANTHER" id="PTHR11662">
    <property type="entry name" value="SOLUTE CARRIER FAMILY 17"/>
    <property type="match status" value="1"/>
</dbReference>
<dbReference type="PROSITE" id="PS50850">
    <property type="entry name" value="MFS"/>
    <property type="match status" value="1"/>
</dbReference>
<dbReference type="InterPro" id="IPR050382">
    <property type="entry name" value="MFS_Na/Anion_cotransporter"/>
</dbReference>